<evidence type="ECO:0008006" key="3">
    <source>
        <dbReference type="Google" id="ProtNLM"/>
    </source>
</evidence>
<evidence type="ECO:0000313" key="1">
    <source>
        <dbReference type="EMBL" id="AAW36582.1"/>
    </source>
</evidence>
<proteinExistence type="predicted"/>
<name>A0A0H2WWJ7_STAAC</name>
<dbReference type="RefSeq" id="WP_001789892.1">
    <property type="nucleotide sequence ID" value="NC_002951.2"/>
</dbReference>
<accession>A0A0H2WWJ7</accession>
<organism evidence="1 2">
    <name type="scientific">Staphylococcus aureus (strain COL)</name>
    <dbReference type="NCBI Taxonomy" id="93062"/>
    <lineage>
        <taxon>Bacteria</taxon>
        <taxon>Bacillati</taxon>
        <taxon>Bacillota</taxon>
        <taxon>Bacilli</taxon>
        <taxon>Bacillales</taxon>
        <taxon>Staphylococcaceae</taxon>
        <taxon>Staphylococcus</taxon>
    </lineage>
</organism>
<dbReference type="KEGG" id="sac:SACOL1332"/>
<dbReference type="Proteomes" id="UP000000530">
    <property type="component" value="Chromosome"/>
</dbReference>
<sequence length="74" mass="8737">MTKIMNQFKEIYNTIEKLLNDKSISNYRINQDTDVSYGGISELRSGKRKVNNLTLETAEKLYNYQKQLEIMIED</sequence>
<dbReference type="HOGENOM" id="CLU_175620_0_1_9"/>
<dbReference type="SMR" id="A0A0H2WWJ7"/>
<evidence type="ECO:0000313" key="2">
    <source>
        <dbReference type="Proteomes" id="UP000000530"/>
    </source>
</evidence>
<gene>
    <name evidence="1" type="ordered locus">SACOL1332</name>
</gene>
<dbReference type="AlphaFoldDB" id="A0A0H2WWJ7"/>
<reference evidence="1 2" key="1">
    <citation type="journal article" date="2005" name="J. Bacteriol.">
        <title>Insights on evolution of virulence and resistance from the complete genome analysis of an early methicillin-resistant Staphylococcus aureus strain and a biofilm-producing methicillin-resistant Staphylococcus epidermidis strain.</title>
        <authorList>
            <person name="Gill S.R."/>
            <person name="Fouts D.E."/>
            <person name="Archer G.L."/>
            <person name="Mongodin E.F."/>
            <person name="Deboy R.T."/>
            <person name="Ravel J."/>
            <person name="Paulsen I.T."/>
            <person name="Kolonay J.F."/>
            <person name="Brinkac L."/>
            <person name="Beanan M."/>
            <person name="Dodson R.J."/>
            <person name="Daugherty S.C."/>
            <person name="Madupu R."/>
            <person name="Angiuoli S.V."/>
            <person name="Durkin A.S."/>
            <person name="Haft D.H."/>
            <person name="Vamathevan J."/>
            <person name="Khouri H."/>
            <person name="Utterback T."/>
            <person name="Lee C."/>
            <person name="Dimitrov G."/>
            <person name="Jiang L."/>
            <person name="Qin H."/>
            <person name="Weidman J."/>
            <person name="Tran K."/>
            <person name="Kang K."/>
            <person name="Hance I.R."/>
            <person name="Nelson K.E."/>
            <person name="Fraser C.M."/>
        </authorList>
    </citation>
    <scope>NUCLEOTIDE SEQUENCE [LARGE SCALE GENOMIC DNA]</scope>
    <source>
        <strain evidence="1 2">COL</strain>
    </source>
</reference>
<dbReference type="EMBL" id="CP000046">
    <property type="protein sequence ID" value="AAW36582.1"/>
    <property type="molecule type" value="Genomic_DNA"/>
</dbReference>
<protein>
    <recommendedName>
        <fullName evidence="3">XRE family transcriptional regulator</fullName>
    </recommendedName>
</protein>